<dbReference type="CDD" id="cd11524">
    <property type="entry name" value="SYLF"/>
    <property type="match status" value="1"/>
</dbReference>
<evidence type="ECO:0000256" key="1">
    <source>
        <dbReference type="SAM" id="SignalP"/>
    </source>
</evidence>
<keyword evidence="1" id="KW-0732">Signal</keyword>
<keyword evidence="4" id="KW-1185">Reference proteome</keyword>
<dbReference type="PROSITE" id="PS51257">
    <property type="entry name" value="PROKAR_LIPOPROTEIN"/>
    <property type="match status" value="1"/>
</dbReference>
<dbReference type="EMBL" id="JAUHHC010000002">
    <property type="protein sequence ID" value="MDN3920498.1"/>
    <property type="molecule type" value="Genomic_DNA"/>
</dbReference>
<dbReference type="Pfam" id="PF04366">
    <property type="entry name" value="Ysc84"/>
    <property type="match status" value="1"/>
</dbReference>
<feature type="signal peptide" evidence="1">
    <location>
        <begin position="1"/>
        <end position="27"/>
    </location>
</feature>
<reference evidence="3 4" key="1">
    <citation type="submission" date="2023-06" db="EMBL/GenBank/DDBJ databases">
        <title>Pelomonas sp. PFR6 16S ribosomal RNA gene Genome sequencing and assembly.</title>
        <authorList>
            <person name="Woo H."/>
        </authorList>
    </citation>
    <scope>NUCLEOTIDE SEQUENCE [LARGE SCALE GENOMIC DNA]</scope>
    <source>
        <strain evidence="3 4">PFR6</strain>
    </source>
</reference>
<evidence type="ECO:0000313" key="4">
    <source>
        <dbReference type="Proteomes" id="UP001228044"/>
    </source>
</evidence>
<comment type="caution">
    <text evidence="3">The sequence shown here is derived from an EMBL/GenBank/DDBJ whole genome shotgun (WGS) entry which is preliminary data.</text>
</comment>
<protein>
    <submittedName>
        <fullName evidence="3">YSC84-related protein</fullName>
    </submittedName>
</protein>
<accession>A0ABT8DR35</accession>
<evidence type="ECO:0000259" key="2">
    <source>
        <dbReference type="Pfam" id="PF04366"/>
    </source>
</evidence>
<organism evidence="3 4">
    <name type="scientific">Roseateles violae</name>
    <dbReference type="NCBI Taxonomy" id="3058042"/>
    <lineage>
        <taxon>Bacteria</taxon>
        <taxon>Pseudomonadati</taxon>
        <taxon>Pseudomonadota</taxon>
        <taxon>Betaproteobacteria</taxon>
        <taxon>Burkholderiales</taxon>
        <taxon>Sphaerotilaceae</taxon>
        <taxon>Roseateles</taxon>
    </lineage>
</organism>
<name>A0ABT8DR35_9BURK</name>
<gene>
    <name evidence="3" type="ORF">QWJ38_09435</name>
</gene>
<sequence>MMIERNKRNLLILACAALLGVSGCTTTGPNAPADPASKRASIDAAVDAALSKLYNQVPGSREMVARSVGVLVFPGVVSAGLGIGGSYGQGALRVAGRSEGYYSTTAASVGLIAGADSKAMYVLFMNQESFDKFRASKGWTAGVDASVTLIKVGADAGVDTQTGKQPVVGYVLSNAGLMANLSIDGTKVSRLDI</sequence>
<proteinExistence type="predicted"/>
<dbReference type="Proteomes" id="UP001228044">
    <property type="component" value="Unassembled WGS sequence"/>
</dbReference>
<evidence type="ECO:0000313" key="3">
    <source>
        <dbReference type="EMBL" id="MDN3920498.1"/>
    </source>
</evidence>
<feature type="chain" id="PRO_5046823622" evidence="1">
    <location>
        <begin position="28"/>
        <end position="193"/>
    </location>
</feature>
<dbReference type="InterPro" id="IPR007461">
    <property type="entry name" value="Ysc84_actin-binding"/>
</dbReference>
<dbReference type="RefSeq" id="WP_290358793.1">
    <property type="nucleotide sequence ID" value="NZ_JAUHHC010000002.1"/>
</dbReference>
<feature type="domain" description="Ysc84 actin-binding" evidence="2">
    <location>
        <begin position="106"/>
        <end position="189"/>
    </location>
</feature>